<protein>
    <submittedName>
        <fullName evidence="1">Uncharacterized protein</fullName>
    </submittedName>
</protein>
<organism evidence="1 2">
    <name type="scientific">Puia dinghuensis</name>
    <dbReference type="NCBI Taxonomy" id="1792502"/>
    <lineage>
        <taxon>Bacteria</taxon>
        <taxon>Pseudomonadati</taxon>
        <taxon>Bacteroidota</taxon>
        <taxon>Chitinophagia</taxon>
        <taxon>Chitinophagales</taxon>
        <taxon>Chitinophagaceae</taxon>
        <taxon>Puia</taxon>
    </lineage>
</organism>
<dbReference type="RefSeq" id="WP_188933855.1">
    <property type="nucleotide sequence ID" value="NZ_BMJC01000003.1"/>
</dbReference>
<dbReference type="Proteomes" id="UP000607559">
    <property type="component" value="Unassembled WGS sequence"/>
</dbReference>
<proteinExistence type="predicted"/>
<evidence type="ECO:0000313" key="1">
    <source>
        <dbReference type="EMBL" id="GGB08053.1"/>
    </source>
</evidence>
<comment type="caution">
    <text evidence="1">The sequence shown here is derived from an EMBL/GenBank/DDBJ whole genome shotgun (WGS) entry which is preliminary data.</text>
</comment>
<keyword evidence="2" id="KW-1185">Reference proteome</keyword>
<gene>
    <name evidence="1" type="ORF">GCM10011511_34490</name>
</gene>
<dbReference type="AlphaFoldDB" id="A0A8J2UEW7"/>
<accession>A0A8J2UEW7</accession>
<name>A0A8J2UEW7_9BACT</name>
<reference evidence="1" key="1">
    <citation type="journal article" date="2014" name="Int. J. Syst. Evol. Microbiol.">
        <title>Complete genome sequence of Corynebacterium casei LMG S-19264T (=DSM 44701T), isolated from a smear-ripened cheese.</title>
        <authorList>
            <consortium name="US DOE Joint Genome Institute (JGI-PGF)"/>
            <person name="Walter F."/>
            <person name="Albersmeier A."/>
            <person name="Kalinowski J."/>
            <person name="Ruckert C."/>
        </authorList>
    </citation>
    <scope>NUCLEOTIDE SEQUENCE</scope>
    <source>
        <strain evidence="1">CGMCC 1.15448</strain>
    </source>
</reference>
<evidence type="ECO:0000313" key="2">
    <source>
        <dbReference type="Proteomes" id="UP000607559"/>
    </source>
</evidence>
<reference evidence="1" key="2">
    <citation type="submission" date="2020-09" db="EMBL/GenBank/DDBJ databases">
        <authorList>
            <person name="Sun Q."/>
            <person name="Zhou Y."/>
        </authorList>
    </citation>
    <scope>NUCLEOTIDE SEQUENCE</scope>
    <source>
        <strain evidence="1">CGMCC 1.15448</strain>
    </source>
</reference>
<dbReference type="EMBL" id="BMJC01000003">
    <property type="protein sequence ID" value="GGB08053.1"/>
    <property type="molecule type" value="Genomic_DNA"/>
</dbReference>
<sequence>MSHRRIQLDYPEGSIEVQFNLEFDGSQTHINSILIHAKGGIELPQYPELKFMNGNYVLTHTYSVSKNGKDLIKEEAVQSPYGPDIVEKMLQIKEDETPKFA</sequence>